<name>A0A7H8TK42_STRCX</name>
<sequence length="145" mass="15313">MPEPLARLVTAKLMRSAAASAMGWIFAHAGHWGVFLPERSNDRAWPPGTTYLKTGEHVTLPPFTWGFAECGGISGWVNQDGVPLSRPLLLHPIVTLLANDVTRSASPDPEGLAMPTTCPNTASAHTAQKSHARGQGARDAGPALA</sequence>
<evidence type="ECO:0000256" key="1">
    <source>
        <dbReference type="SAM" id="MobiDB-lite"/>
    </source>
</evidence>
<organism evidence="2 3">
    <name type="scientific">Streptomyces chartreusis</name>
    <dbReference type="NCBI Taxonomy" id="1969"/>
    <lineage>
        <taxon>Bacteria</taxon>
        <taxon>Bacillati</taxon>
        <taxon>Actinomycetota</taxon>
        <taxon>Actinomycetes</taxon>
        <taxon>Kitasatosporales</taxon>
        <taxon>Streptomycetaceae</taxon>
        <taxon>Streptomyces</taxon>
    </lineage>
</organism>
<dbReference type="AlphaFoldDB" id="A0A7H8TK42"/>
<protein>
    <submittedName>
        <fullName evidence="2">Uncharacterized protein</fullName>
    </submittedName>
</protein>
<feature type="compositionally biased region" description="Polar residues" evidence="1">
    <location>
        <begin position="117"/>
        <end position="129"/>
    </location>
</feature>
<feature type="region of interest" description="Disordered" evidence="1">
    <location>
        <begin position="106"/>
        <end position="145"/>
    </location>
</feature>
<gene>
    <name evidence="2" type="ORF">HUT05_44985</name>
</gene>
<dbReference type="EMBL" id="CP056041">
    <property type="protein sequence ID" value="QKZ23891.1"/>
    <property type="molecule type" value="Genomic_DNA"/>
</dbReference>
<dbReference type="RefSeq" id="WP_176578505.1">
    <property type="nucleotide sequence ID" value="NZ_CBDRGH010000022.1"/>
</dbReference>
<dbReference type="Proteomes" id="UP000509418">
    <property type="component" value="Chromosome"/>
</dbReference>
<reference evidence="2 3" key="1">
    <citation type="submission" date="2020-06" db="EMBL/GenBank/DDBJ databases">
        <title>Genome mining for natural products.</title>
        <authorList>
            <person name="Zhang B."/>
            <person name="Shi J."/>
            <person name="Ge H."/>
        </authorList>
    </citation>
    <scope>NUCLEOTIDE SEQUENCE [LARGE SCALE GENOMIC DNA]</scope>
    <source>
        <strain evidence="2 3">NA02069</strain>
    </source>
</reference>
<accession>A0A7H8TK42</accession>
<proteinExistence type="predicted"/>
<evidence type="ECO:0000313" key="3">
    <source>
        <dbReference type="Proteomes" id="UP000509418"/>
    </source>
</evidence>
<evidence type="ECO:0000313" key="2">
    <source>
        <dbReference type="EMBL" id="QKZ23891.1"/>
    </source>
</evidence>
<keyword evidence="3" id="KW-1185">Reference proteome</keyword>